<reference evidence="1 2" key="1">
    <citation type="journal article" date="2010" name="Stand. Genomic Sci.">
        <title>Complete genome sequence of Haliangium ochraceum type strain (SMP-2).</title>
        <authorList>
            <consortium name="US DOE Joint Genome Institute (JGI-PGF)"/>
            <person name="Ivanova N."/>
            <person name="Daum C."/>
            <person name="Lang E."/>
            <person name="Abt B."/>
            <person name="Kopitz M."/>
            <person name="Saunders E."/>
            <person name="Lapidus A."/>
            <person name="Lucas S."/>
            <person name="Glavina Del Rio T."/>
            <person name="Nolan M."/>
            <person name="Tice H."/>
            <person name="Copeland A."/>
            <person name="Cheng J.F."/>
            <person name="Chen F."/>
            <person name="Bruce D."/>
            <person name="Goodwin L."/>
            <person name="Pitluck S."/>
            <person name="Mavromatis K."/>
            <person name="Pati A."/>
            <person name="Mikhailova N."/>
            <person name="Chen A."/>
            <person name="Palaniappan K."/>
            <person name="Land M."/>
            <person name="Hauser L."/>
            <person name="Chang Y.J."/>
            <person name="Jeffries C.D."/>
            <person name="Detter J.C."/>
            <person name="Brettin T."/>
            <person name="Rohde M."/>
            <person name="Goker M."/>
            <person name="Bristow J."/>
            <person name="Markowitz V."/>
            <person name="Eisen J.A."/>
            <person name="Hugenholtz P."/>
            <person name="Kyrpides N.C."/>
            <person name="Klenk H.P."/>
        </authorList>
    </citation>
    <scope>NUCLEOTIDE SEQUENCE [LARGE SCALE GENOMIC DNA]</scope>
    <source>
        <strain evidence="2">DSM 14365 / CIP 107738 / JCM 11303 / AJ 13395 / SMP-2</strain>
    </source>
</reference>
<name>D0LGP9_HALO1</name>
<organism evidence="1 2">
    <name type="scientific">Haliangium ochraceum (strain DSM 14365 / JCM 11303 / SMP-2)</name>
    <dbReference type="NCBI Taxonomy" id="502025"/>
    <lineage>
        <taxon>Bacteria</taxon>
        <taxon>Pseudomonadati</taxon>
        <taxon>Myxococcota</taxon>
        <taxon>Polyangia</taxon>
        <taxon>Haliangiales</taxon>
        <taxon>Kofleriaceae</taxon>
        <taxon>Haliangium</taxon>
    </lineage>
</organism>
<dbReference type="RefSeq" id="WP_012825422.1">
    <property type="nucleotide sequence ID" value="NC_013440.1"/>
</dbReference>
<dbReference type="SUPFAM" id="SSF56059">
    <property type="entry name" value="Glutathione synthetase ATP-binding domain-like"/>
    <property type="match status" value="1"/>
</dbReference>
<accession>D0LGP9</accession>
<dbReference type="Proteomes" id="UP000001880">
    <property type="component" value="Chromosome"/>
</dbReference>
<dbReference type="HOGENOM" id="CLU_655163_0_0_7"/>
<sequence length="419" mass="44791">MRLLIANLDCEAAFAEAAGVSRYHLSQPVARRIAALGALLGALGRVDDALWLPAELDPARLHPSLPQRLRSGPLSPAESASAVLAWGETRDTAALRARLRRVRAPARAAAIPAPTPPTPTPELPVTPPEPAWQRRLWTLAADAAANAEASWRVNDRRFCVPLQESLGCRLPGAALIDSLDELRQHLAELATAGALSDDDAWVLKAPFSASGRLRVRRRGADISPDIATRIERLLARFGTLCFEPWVTRERDLGCLGLVTGADAWEIFPPHGLECDRAGVFRGIEVHAAAAAAATTDADDTPWLQPEHARALQRAADHAASALASAGYRGAFGIDAFLYRPPDADAGAALRLQPLCEINARLSFGFVAHALAAGTGAERLWLRVGEDLPDALPDARLLPLVRAGSEGIAAWAEIWNSPGR</sequence>
<dbReference type="AlphaFoldDB" id="D0LGP9"/>
<dbReference type="KEGG" id="hoh:Hoch_0154"/>
<evidence type="ECO:0008006" key="3">
    <source>
        <dbReference type="Google" id="ProtNLM"/>
    </source>
</evidence>
<protein>
    <recommendedName>
        <fullName evidence="3">ATP-grasp domain-containing protein</fullName>
    </recommendedName>
</protein>
<keyword evidence="2" id="KW-1185">Reference proteome</keyword>
<dbReference type="STRING" id="502025.Hoch_0154"/>
<dbReference type="EMBL" id="CP001804">
    <property type="protein sequence ID" value="ACY12795.1"/>
    <property type="molecule type" value="Genomic_DNA"/>
</dbReference>
<evidence type="ECO:0000313" key="2">
    <source>
        <dbReference type="Proteomes" id="UP000001880"/>
    </source>
</evidence>
<dbReference type="eggNOG" id="ENOG5030J6J">
    <property type="taxonomic scope" value="Bacteria"/>
</dbReference>
<dbReference type="OrthoDB" id="20966at2"/>
<gene>
    <name evidence="1" type="ordered locus">Hoch_0154</name>
</gene>
<proteinExistence type="predicted"/>
<evidence type="ECO:0000313" key="1">
    <source>
        <dbReference type="EMBL" id="ACY12795.1"/>
    </source>
</evidence>